<dbReference type="InterPro" id="IPR002347">
    <property type="entry name" value="SDR_fam"/>
</dbReference>
<name>A0A7S4IX45_9STRA</name>
<protein>
    <recommendedName>
        <fullName evidence="7">Steroid dehydrogenase</fullName>
    </recommendedName>
</protein>
<dbReference type="EMBL" id="HBKQ01024342">
    <property type="protein sequence ID" value="CAE2242397.1"/>
    <property type="molecule type" value="Transcribed_RNA"/>
</dbReference>
<dbReference type="PANTHER" id="PTHR43899">
    <property type="entry name" value="RH59310P"/>
    <property type="match status" value="1"/>
</dbReference>
<dbReference type="Gene3D" id="3.40.50.720">
    <property type="entry name" value="NAD(P)-binding Rossmann-like Domain"/>
    <property type="match status" value="1"/>
</dbReference>
<evidence type="ECO:0000256" key="3">
    <source>
        <dbReference type="ARBA" id="ARBA00023002"/>
    </source>
</evidence>
<dbReference type="FunFam" id="3.40.50.720:FF:000137">
    <property type="entry name" value="Hydroxysteroid (17-beta) dehydrogenase 3"/>
    <property type="match status" value="1"/>
</dbReference>
<keyword evidence="3" id="KW-0560">Oxidoreductase</keyword>
<evidence type="ECO:0000313" key="6">
    <source>
        <dbReference type="EMBL" id="CAE2242397.1"/>
    </source>
</evidence>
<dbReference type="Pfam" id="PF00106">
    <property type="entry name" value="adh_short"/>
    <property type="match status" value="1"/>
</dbReference>
<evidence type="ECO:0000256" key="4">
    <source>
        <dbReference type="RuleBase" id="RU000363"/>
    </source>
</evidence>
<evidence type="ECO:0008006" key="7">
    <source>
        <dbReference type="Google" id="ProtNLM"/>
    </source>
</evidence>
<proteinExistence type="inferred from homology"/>
<dbReference type="InterPro" id="IPR051019">
    <property type="entry name" value="VLCFA-Steroid_DH"/>
</dbReference>
<organism evidence="6">
    <name type="scientific">Odontella aurita</name>
    <dbReference type="NCBI Taxonomy" id="265563"/>
    <lineage>
        <taxon>Eukaryota</taxon>
        <taxon>Sar</taxon>
        <taxon>Stramenopiles</taxon>
        <taxon>Ochrophyta</taxon>
        <taxon>Bacillariophyta</taxon>
        <taxon>Mediophyceae</taxon>
        <taxon>Biddulphiophycidae</taxon>
        <taxon>Eupodiscales</taxon>
        <taxon>Odontellaceae</taxon>
        <taxon>Odontella</taxon>
    </lineage>
</organism>
<comment type="similarity">
    <text evidence="1 4">Belongs to the short-chain dehydrogenases/reductases (SDR) family.</text>
</comment>
<dbReference type="InterPro" id="IPR036291">
    <property type="entry name" value="NAD(P)-bd_dom_sf"/>
</dbReference>
<keyword evidence="5" id="KW-0472">Membrane</keyword>
<evidence type="ECO:0000256" key="5">
    <source>
        <dbReference type="SAM" id="Phobius"/>
    </source>
</evidence>
<gene>
    <name evidence="6" type="ORF">OAUR00152_LOCUS16597</name>
</gene>
<dbReference type="GO" id="GO:0016491">
    <property type="term" value="F:oxidoreductase activity"/>
    <property type="evidence" value="ECO:0007669"/>
    <property type="project" value="UniProtKB-KW"/>
</dbReference>
<keyword evidence="5" id="KW-1133">Transmembrane helix</keyword>
<sequence length="320" mass="35386">MSDVLESLREGDALSILAAFGAFTLFTFSLKVLGSFHRNFLRPGKNVKKLGKWAVVTGCTDGIGKAYAQALAKKGMSVVLISRTEAKLQDLQKEINEKGYDGVETKYIVCDYSKFDDKARENVSNEIKGLDIGVLVNNVGVSYRYPRFFHELADDEVANLMEMNVNSTTWMTKFVIGGMVERKRGAIVNISSASAMYTLPLLGQYAAAKSYVVAFSRALNAEYAKKGITVQCQIPFYVATKLAKMRKAFSVPTPDEYVKLALKYVGQPESVVSPFWVHSVMRGVMDLLPESVVTSQIMSMHLAIRKKGLKKDAAKAEKSE</sequence>
<keyword evidence="2" id="KW-0521">NADP</keyword>
<dbReference type="PANTHER" id="PTHR43899:SF13">
    <property type="entry name" value="RH59310P"/>
    <property type="match status" value="1"/>
</dbReference>
<keyword evidence="5" id="KW-0812">Transmembrane</keyword>
<dbReference type="AlphaFoldDB" id="A0A7S4IX45"/>
<dbReference type="PRINTS" id="PR00081">
    <property type="entry name" value="GDHRDH"/>
</dbReference>
<feature type="transmembrane region" description="Helical" evidence="5">
    <location>
        <begin position="13"/>
        <end position="33"/>
    </location>
</feature>
<dbReference type="PIRSF" id="PIRSF000126">
    <property type="entry name" value="11-beta-HSD1"/>
    <property type="match status" value="1"/>
</dbReference>
<reference evidence="6" key="1">
    <citation type="submission" date="2021-01" db="EMBL/GenBank/DDBJ databases">
        <authorList>
            <person name="Corre E."/>
            <person name="Pelletier E."/>
            <person name="Niang G."/>
            <person name="Scheremetjew M."/>
            <person name="Finn R."/>
            <person name="Kale V."/>
            <person name="Holt S."/>
            <person name="Cochrane G."/>
            <person name="Meng A."/>
            <person name="Brown T."/>
            <person name="Cohen L."/>
        </authorList>
    </citation>
    <scope>NUCLEOTIDE SEQUENCE</scope>
    <source>
        <strain evidence="6">Isolate 1302-5</strain>
    </source>
</reference>
<accession>A0A7S4IX45</accession>
<evidence type="ECO:0000256" key="1">
    <source>
        <dbReference type="ARBA" id="ARBA00006484"/>
    </source>
</evidence>
<dbReference type="CDD" id="cd05356">
    <property type="entry name" value="17beta-HSD1_like_SDR_c"/>
    <property type="match status" value="1"/>
</dbReference>
<dbReference type="PRINTS" id="PR00080">
    <property type="entry name" value="SDRFAMILY"/>
</dbReference>
<dbReference type="SUPFAM" id="SSF51735">
    <property type="entry name" value="NAD(P)-binding Rossmann-fold domains"/>
    <property type="match status" value="1"/>
</dbReference>
<evidence type="ECO:0000256" key="2">
    <source>
        <dbReference type="ARBA" id="ARBA00022857"/>
    </source>
</evidence>